<feature type="region of interest" description="Disordered" evidence="1">
    <location>
        <begin position="597"/>
        <end position="719"/>
    </location>
</feature>
<dbReference type="AlphaFoldDB" id="A0A161HLJ9"/>
<feature type="compositionally biased region" description="Basic and acidic residues" evidence="1">
    <location>
        <begin position="794"/>
        <end position="809"/>
    </location>
</feature>
<dbReference type="GO" id="GO:0005685">
    <property type="term" value="C:U1 snRNP"/>
    <property type="evidence" value="ECO:0007669"/>
    <property type="project" value="TreeGrafter"/>
</dbReference>
<dbReference type="InterPro" id="IPR036020">
    <property type="entry name" value="WW_dom_sf"/>
</dbReference>
<dbReference type="SUPFAM" id="SSF81698">
    <property type="entry name" value="FF domain"/>
    <property type="match status" value="3"/>
</dbReference>
<organism evidence="3 4">
    <name type="scientific">Sugiyamaella lignohabitans</name>
    <dbReference type="NCBI Taxonomy" id="796027"/>
    <lineage>
        <taxon>Eukaryota</taxon>
        <taxon>Fungi</taxon>
        <taxon>Dikarya</taxon>
        <taxon>Ascomycota</taxon>
        <taxon>Saccharomycotina</taxon>
        <taxon>Dipodascomycetes</taxon>
        <taxon>Dipodascales</taxon>
        <taxon>Trichomonascaceae</taxon>
        <taxon>Sugiyamaella</taxon>
    </lineage>
</organism>
<feature type="region of interest" description="Disordered" evidence="1">
    <location>
        <begin position="778"/>
        <end position="824"/>
    </location>
</feature>
<dbReference type="InterPro" id="IPR036517">
    <property type="entry name" value="FF_domain_sf"/>
</dbReference>
<feature type="region of interest" description="Disordered" evidence="1">
    <location>
        <begin position="183"/>
        <end position="255"/>
    </location>
</feature>
<dbReference type="EMBL" id="CP014502">
    <property type="protein sequence ID" value="ANB14257.1"/>
    <property type="molecule type" value="Genomic_DNA"/>
</dbReference>
<dbReference type="Gene3D" id="2.20.70.10">
    <property type="match status" value="2"/>
</dbReference>
<dbReference type="Proteomes" id="UP000189580">
    <property type="component" value="Chromosome d"/>
</dbReference>
<reference evidence="3 4" key="1">
    <citation type="submission" date="2016-02" db="EMBL/GenBank/DDBJ databases">
        <title>Complete genome sequence and transcriptome regulation of the pentose utilising yeast Sugiyamaella lignohabitans.</title>
        <authorList>
            <person name="Bellasio M."/>
            <person name="Peymann A."/>
            <person name="Valli M."/>
            <person name="Sipitzky M."/>
            <person name="Graf A."/>
            <person name="Sauer M."/>
            <person name="Marx H."/>
            <person name="Mattanovich D."/>
        </authorList>
    </citation>
    <scope>NUCLEOTIDE SEQUENCE [LARGE SCALE GENOMIC DNA]</scope>
    <source>
        <strain evidence="3 4">CBS 10342</strain>
    </source>
</reference>
<dbReference type="PANTHER" id="PTHR11864:SF0">
    <property type="entry name" value="PRP40 PRE-MRNA PROCESSING FACTOR 40 HOMOLOG A (YEAST)"/>
    <property type="match status" value="1"/>
</dbReference>
<dbReference type="GeneID" id="30037437"/>
<feature type="compositionally biased region" description="Basic and acidic residues" evidence="1">
    <location>
        <begin position="195"/>
        <end position="240"/>
    </location>
</feature>
<sequence length="824" mass="96813">MAWEPHQDDQGRVYYYNSVTRQSTWEKPDELLTPLEIALKRTGWTEYETDDGAKYWNNDASGESVWELPEDIKKLEDEIKNKRSEDRTELANLPVGPSAANRIPAGIVSGGAPGAGISVSGTSVSGASGVSQIPLSSNNKFPSQSAVHPDRVEYLRKNLEGQDPMQAAVEEYRNALRRAGVDKIWSNPEAGDNQEETHEKENQNGSRNDDRDRQNEDDRNGSGYREDREGRERRDGRERTNGSGERTRKSHMKSLKEQVFARPTFMPWNEAVKVLITDPGYWVIRDPADRRKHFDEFISEVTNKYQTERLEQWTSVIKSMSDVLANGKYSRRIKYYSTWATFKDDLNREAPFQQALEYFPGDFGSRLQRFVFHKRLQELRKQRNADVEASKTQELRVLRDQFSKLRVDYSSRWEDVFSSLQKSGVLSAKIHHLDNLDILEGYEEYMKTIEREENEKLRDLKKLRYRQERKNRQNFILLLQELKQKGQLNVHSKWAKENDDDTKAIFPLIKDDPRYINLCGQPGSTPLELFWDTIEEEKRKINLNRELVIDIISATRSNMPTSLEEFEQLLKSDPRGGQIPAELLQDVYKSLKEKGIDYSSSSLSRRDHDTDRIRGRERSRDRDRDRDHGRNRDRDRDRDRGGEYDSYAKSSSRRDRSRSREHRSHSHRDRDAHDRDHERSYSRRDRSRSRSRSSYSRSRRESRSHSQSHHSDDDRFRAARSHKRHTMDFYDALDALRPRIVLEDTWKTIQPRVESLPEYKPLDESECRSIFDSYLRRLERANAPRPPPPRRDRHQRDLERVSHNEDLRNRPSGRGLDSGPILDY</sequence>
<dbReference type="PANTHER" id="PTHR11864">
    <property type="entry name" value="PRE-MRNA-PROCESSING PROTEIN PRP40"/>
    <property type="match status" value="1"/>
</dbReference>
<feature type="compositionally biased region" description="Basic and acidic residues" evidence="1">
    <location>
        <begin position="604"/>
        <end position="643"/>
    </location>
</feature>
<dbReference type="InterPro" id="IPR002713">
    <property type="entry name" value="FF_domain"/>
</dbReference>
<protein>
    <submittedName>
        <fullName evidence="3">Prp40p</fullName>
    </submittedName>
</protein>
<gene>
    <name evidence="3" type="primary">PRP40</name>
    <name evidence="3" type="ORF">AWJ20_5219</name>
</gene>
<evidence type="ECO:0000256" key="1">
    <source>
        <dbReference type="SAM" id="MobiDB-lite"/>
    </source>
</evidence>
<dbReference type="Pfam" id="PF01846">
    <property type="entry name" value="FF"/>
    <property type="match status" value="2"/>
</dbReference>
<dbReference type="CDD" id="cd00201">
    <property type="entry name" value="WW"/>
    <property type="match status" value="2"/>
</dbReference>
<evidence type="ECO:0000259" key="2">
    <source>
        <dbReference type="PROSITE" id="PS50020"/>
    </source>
</evidence>
<dbReference type="SMART" id="SM00441">
    <property type="entry name" value="FF"/>
    <property type="match status" value="3"/>
</dbReference>
<evidence type="ECO:0000313" key="4">
    <source>
        <dbReference type="Proteomes" id="UP000189580"/>
    </source>
</evidence>
<dbReference type="GO" id="GO:0071004">
    <property type="term" value="C:U2-type prespliceosome"/>
    <property type="evidence" value="ECO:0007669"/>
    <property type="project" value="TreeGrafter"/>
</dbReference>
<dbReference type="PROSITE" id="PS50020">
    <property type="entry name" value="WW_DOMAIN_2"/>
    <property type="match status" value="2"/>
</dbReference>
<proteinExistence type="predicted"/>
<dbReference type="Pfam" id="PF00397">
    <property type="entry name" value="WW"/>
    <property type="match status" value="1"/>
</dbReference>
<dbReference type="GO" id="GO:0003723">
    <property type="term" value="F:RNA binding"/>
    <property type="evidence" value="ECO:0007669"/>
    <property type="project" value="TreeGrafter"/>
</dbReference>
<dbReference type="SMART" id="SM00456">
    <property type="entry name" value="WW"/>
    <property type="match status" value="2"/>
</dbReference>
<dbReference type="RefSeq" id="XP_018736734.1">
    <property type="nucleotide sequence ID" value="XM_018882348.1"/>
</dbReference>
<dbReference type="KEGG" id="slb:AWJ20_5219"/>
<feature type="compositionally biased region" description="Basic residues" evidence="1">
    <location>
        <begin position="655"/>
        <end position="667"/>
    </location>
</feature>
<evidence type="ECO:0000313" key="3">
    <source>
        <dbReference type="EMBL" id="ANB14257.1"/>
    </source>
</evidence>
<dbReference type="InterPro" id="IPR001202">
    <property type="entry name" value="WW_dom"/>
</dbReference>
<feature type="domain" description="WW" evidence="2">
    <location>
        <begin position="1"/>
        <end position="30"/>
    </location>
</feature>
<dbReference type="Gene3D" id="1.10.10.440">
    <property type="entry name" value="FF domain"/>
    <property type="match status" value="3"/>
</dbReference>
<feature type="compositionally biased region" description="Basic and acidic residues" evidence="1">
    <location>
        <begin position="668"/>
        <end position="684"/>
    </location>
</feature>
<keyword evidence="4" id="KW-1185">Reference proteome</keyword>
<dbReference type="SUPFAM" id="SSF51045">
    <property type="entry name" value="WW domain"/>
    <property type="match status" value="2"/>
</dbReference>
<dbReference type="InterPro" id="IPR039726">
    <property type="entry name" value="Prp40-like"/>
</dbReference>
<feature type="compositionally biased region" description="Low complexity" evidence="1">
    <location>
        <begin position="122"/>
        <end position="131"/>
    </location>
</feature>
<feature type="compositionally biased region" description="Basic and acidic residues" evidence="1">
    <location>
        <begin position="698"/>
        <end position="717"/>
    </location>
</feature>
<accession>A0A161HLJ9</accession>
<dbReference type="OrthoDB" id="187617at2759"/>
<feature type="compositionally biased region" description="Polar residues" evidence="1">
    <location>
        <begin position="133"/>
        <end position="146"/>
    </location>
</feature>
<dbReference type="PROSITE" id="PS01159">
    <property type="entry name" value="WW_DOMAIN_1"/>
    <property type="match status" value="1"/>
</dbReference>
<feature type="domain" description="WW" evidence="2">
    <location>
        <begin position="42"/>
        <end position="71"/>
    </location>
</feature>
<dbReference type="GO" id="GO:0045292">
    <property type="term" value="P:mRNA cis splicing, via spliceosome"/>
    <property type="evidence" value="ECO:0007669"/>
    <property type="project" value="InterPro"/>
</dbReference>
<feature type="region of interest" description="Disordered" evidence="1">
    <location>
        <begin position="122"/>
        <end position="147"/>
    </location>
</feature>
<name>A0A161HLJ9_9ASCO</name>